<proteinExistence type="predicted"/>
<name>A0ABP7MT31_9ACTN</name>
<keyword evidence="1" id="KW-0812">Transmembrane</keyword>
<reference evidence="3" key="1">
    <citation type="journal article" date="2019" name="Int. J. Syst. Evol. Microbiol.">
        <title>The Global Catalogue of Microorganisms (GCM) 10K type strain sequencing project: providing services to taxonomists for standard genome sequencing and annotation.</title>
        <authorList>
            <consortium name="The Broad Institute Genomics Platform"/>
            <consortium name="The Broad Institute Genome Sequencing Center for Infectious Disease"/>
            <person name="Wu L."/>
            <person name="Ma J."/>
        </authorList>
    </citation>
    <scope>NUCLEOTIDE SEQUENCE [LARGE SCALE GENOMIC DNA]</scope>
    <source>
        <strain evidence="3">JCM 16956</strain>
    </source>
</reference>
<dbReference type="EMBL" id="BAABAJ010000013">
    <property type="protein sequence ID" value="GAA3928011.1"/>
    <property type="molecule type" value="Genomic_DNA"/>
</dbReference>
<keyword evidence="1" id="KW-1133">Transmembrane helix</keyword>
<dbReference type="Proteomes" id="UP001501000">
    <property type="component" value="Unassembled WGS sequence"/>
</dbReference>
<protein>
    <recommendedName>
        <fullName evidence="4">Flp family type IVb pilin</fullName>
    </recommendedName>
</protein>
<evidence type="ECO:0000313" key="3">
    <source>
        <dbReference type="Proteomes" id="UP001501000"/>
    </source>
</evidence>
<evidence type="ECO:0000313" key="2">
    <source>
        <dbReference type="EMBL" id="GAA3928011.1"/>
    </source>
</evidence>
<evidence type="ECO:0000256" key="1">
    <source>
        <dbReference type="SAM" id="Phobius"/>
    </source>
</evidence>
<dbReference type="RefSeq" id="WP_345284975.1">
    <property type="nucleotide sequence ID" value="NZ_BAABAJ010000013.1"/>
</dbReference>
<comment type="caution">
    <text evidence="2">The sequence shown here is derived from an EMBL/GenBank/DDBJ whole genome shotgun (WGS) entry which is preliminary data.</text>
</comment>
<evidence type="ECO:0008006" key="4">
    <source>
        <dbReference type="Google" id="ProtNLM"/>
    </source>
</evidence>
<organism evidence="2 3">
    <name type="scientific">Streptomyces gulbargensis</name>
    <dbReference type="NCBI Taxonomy" id="364901"/>
    <lineage>
        <taxon>Bacteria</taxon>
        <taxon>Bacillati</taxon>
        <taxon>Actinomycetota</taxon>
        <taxon>Actinomycetes</taxon>
        <taxon>Kitasatosporales</taxon>
        <taxon>Streptomycetaceae</taxon>
        <taxon>Streptomyces</taxon>
    </lineage>
</organism>
<keyword evidence="1" id="KW-0472">Membrane</keyword>
<sequence>MNDAMLKALTKAKLWTTPRGDRGQTAVEYLGIIVVVVAIVVAITGTDIGQSIKNAISQKITELTGGGGE</sequence>
<accession>A0ABP7MT31</accession>
<keyword evidence="3" id="KW-1185">Reference proteome</keyword>
<gene>
    <name evidence="2" type="ORF">GCM10022244_41430</name>
</gene>
<feature type="transmembrane region" description="Helical" evidence="1">
    <location>
        <begin position="29"/>
        <end position="49"/>
    </location>
</feature>